<organism evidence="11">
    <name type="scientific">Aphanomyces stellatus</name>
    <dbReference type="NCBI Taxonomy" id="120398"/>
    <lineage>
        <taxon>Eukaryota</taxon>
        <taxon>Sar</taxon>
        <taxon>Stramenopiles</taxon>
        <taxon>Oomycota</taxon>
        <taxon>Saprolegniomycetes</taxon>
        <taxon>Saprolegniales</taxon>
        <taxon>Verrucalvaceae</taxon>
        <taxon>Aphanomyces</taxon>
    </lineage>
</organism>
<gene>
    <name evidence="11" type="ORF">As57867_015345</name>
</gene>
<feature type="transmembrane region" description="Helical" evidence="9">
    <location>
        <begin position="215"/>
        <end position="235"/>
    </location>
</feature>
<dbReference type="PANTHER" id="PTHR24223">
    <property type="entry name" value="ATP-BINDING CASSETTE SUB-FAMILY C"/>
    <property type="match status" value="1"/>
</dbReference>
<evidence type="ECO:0000256" key="5">
    <source>
        <dbReference type="ARBA" id="ARBA00022741"/>
    </source>
</evidence>
<evidence type="ECO:0000313" key="11">
    <source>
        <dbReference type="EMBL" id="KAF0693649.1"/>
    </source>
</evidence>
<dbReference type="EMBL" id="VJMH01005674">
    <property type="protein sequence ID" value="KAF0693649.1"/>
    <property type="molecule type" value="Genomic_DNA"/>
</dbReference>
<evidence type="ECO:0000256" key="8">
    <source>
        <dbReference type="ARBA" id="ARBA00023136"/>
    </source>
</evidence>
<dbReference type="Pfam" id="PF00664">
    <property type="entry name" value="ABC_membrane"/>
    <property type="match status" value="1"/>
</dbReference>
<dbReference type="PANTHER" id="PTHR24223:SF443">
    <property type="entry name" value="MULTIDRUG-RESISTANCE LIKE PROTEIN 1, ISOFORM I"/>
    <property type="match status" value="1"/>
</dbReference>
<feature type="transmembrane region" description="Helical" evidence="9">
    <location>
        <begin position="306"/>
        <end position="328"/>
    </location>
</feature>
<evidence type="ECO:0000256" key="7">
    <source>
        <dbReference type="ARBA" id="ARBA00022989"/>
    </source>
</evidence>
<reference evidence="11" key="1">
    <citation type="submission" date="2019-06" db="EMBL/GenBank/DDBJ databases">
        <title>Genomics analysis of Aphanomyces spp. identifies a new class of oomycete effector associated with host adaptation.</title>
        <authorList>
            <person name="Gaulin E."/>
        </authorList>
    </citation>
    <scope>NUCLEOTIDE SEQUENCE</scope>
    <source>
        <strain evidence="11">CBS 578.67</strain>
    </source>
</reference>
<dbReference type="GO" id="GO:0140359">
    <property type="term" value="F:ABC-type transporter activity"/>
    <property type="evidence" value="ECO:0007669"/>
    <property type="project" value="InterPro"/>
</dbReference>
<evidence type="ECO:0000256" key="3">
    <source>
        <dbReference type="ARBA" id="ARBA00022692"/>
    </source>
</evidence>
<name>A0A6A4YCJ8_9STRA</name>
<keyword evidence="6" id="KW-0067">ATP-binding</keyword>
<keyword evidence="3 9" id="KW-0812">Transmembrane</keyword>
<evidence type="ECO:0000256" key="9">
    <source>
        <dbReference type="SAM" id="Phobius"/>
    </source>
</evidence>
<evidence type="ECO:0000256" key="1">
    <source>
        <dbReference type="ARBA" id="ARBA00004127"/>
    </source>
</evidence>
<feature type="non-terminal residue" evidence="11">
    <location>
        <position position="1"/>
    </location>
</feature>
<keyword evidence="7 9" id="KW-1133">Transmembrane helix</keyword>
<dbReference type="InterPro" id="IPR050173">
    <property type="entry name" value="ABC_transporter_C-like"/>
</dbReference>
<dbReference type="GO" id="GO:0016020">
    <property type="term" value="C:membrane"/>
    <property type="evidence" value="ECO:0007669"/>
    <property type="project" value="InterPro"/>
</dbReference>
<dbReference type="GO" id="GO:0012505">
    <property type="term" value="C:endomembrane system"/>
    <property type="evidence" value="ECO:0007669"/>
    <property type="project" value="UniProtKB-SubCell"/>
</dbReference>
<dbReference type="CDD" id="cd18580">
    <property type="entry name" value="ABC_6TM_ABCC_D2"/>
    <property type="match status" value="1"/>
</dbReference>
<feature type="domain" description="ABC transmembrane type-1" evidence="10">
    <location>
        <begin position="103"/>
        <end position="331"/>
    </location>
</feature>
<dbReference type="SUPFAM" id="SSF90123">
    <property type="entry name" value="ABC transporter transmembrane region"/>
    <property type="match status" value="1"/>
</dbReference>
<accession>A0A6A4YCJ8</accession>
<keyword evidence="2" id="KW-0813">Transport</keyword>
<sequence>NPSSDVVELDEAVSDDASATLQYLDVLISPSFKSPFGANVEENMFTPFDENQPQTYNEDDTRGKLVVAEERESGRVSQEVFLAYFNAVGGWTTVLAVLTIQSLWQGLQVSSDLWLSAWTSTGATLTTEEFQAQAKFQISVYSALAIGSSVMVVVRVLTVSFAGIRASKKMFDDMTKALLGAPMKFFDTNPVGRILNRFSGDINAMDNRCPTNWPLLVNYLFPLLWIYYNVASIYVQPAREMERLNKTTRSPLITHISESIDGAVVVRSFGAKQTRRFERLQQTKVNHNMQTMFCGELANQWFSFRIQMISAFMLLATTMSLISMRAYLSAG</sequence>
<dbReference type="InterPro" id="IPR011527">
    <property type="entry name" value="ABC1_TM_dom"/>
</dbReference>
<dbReference type="InterPro" id="IPR044726">
    <property type="entry name" value="ABCC_6TM_D2"/>
</dbReference>
<feature type="transmembrane region" description="Helical" evidence="9">
    <location>
        <begin position="81"/>
        <end position="104"/>
    </location>
</feature>
<evidence type="ECO:0000256" key="4">
    <source>
        <dbReference type="ARBA" id="ARBA00022737"/>
    </source>
</evidence>
<evidence type="ECO:0000256" key="2">
    <source>
        <dbReference type="ARBA" id="ARBA00022448"/>
    </source>
</evidence>
<dbReference type="GO" id="GO:0005524">
    <property type="term" value="F:ATP binding"/>
    <property type="evidence" value="ECO:0007669"/>
    <property type="project" value="UniProtKB-KW"/>
</dbReference>
<keyword evidence="5" id="KW-0547">Nucleotide-binding</keyword>
<dbReference type="PROSITE" id="PS50929">
    <property type="entry name" value="ABC_TM1F"/>
    <property type="match status" value="1"/>
</dbReference>
<keyword evidence="4" id="KW-0677">Repeat</keyword>
<comment type="subcellular location">
    <subcellularLocation>
        <location evidence="1">Endomembrane system</location>
        <topology evidence="1">Multi-pass membrane protein</topology>
    </subcellularLocation>
</comment>
<dbReference type="Gene3D" id="1.20.1560.10">
    <property type="entry name" value="ABC transporter type 1, transmembrane domain"/>
    <property type="match status" value="2"/>
</dbReference>
<protein>
    <recommendedName>
        <fullName evidence="10">ABC transmembrane type-1 domain-containing protein</fullName>
    </recommendedName>
</protein>
<comment type="caution">
    <text evidence="11">The sequence shown here is derived from an EMBL/GenBank/DDBJ whole genome shotgun (WGS) entry which is preliminary data.</text>
</comment>
<dbReference type="InterPro" id="IPR036640">
    <property type="entry name" value="ABC1_TM_sf"/>
</dbReference>
<dbReference type="AlphaFoldDB" id="A0A6A4YCJ8"/>
<dbReference type="OrthoDB" id="201048at2759"/>
<feature type="transmembrane region" description="Helical" evidence="9">
    <location>
        <begin position="138"/>
        <end position="164"/>
    </location>
</feature>
<evidence type="ECO:0000259" key="10">
    <source>
        <dbReference type="PROSITE" id="PS50929"/>
    </source>
</evidence>
<proteinExistence type="predicted"/>
<evidence type="ECO:0000256" key="6">
    <source>
        <dbReference type="ARBA" id="ARBA00022840"/>
    </source>
</evidence>
<keyword evidence="8 9" id="KW-0472">Membrane</keyword>